<dbReference type="PROSITE" id="PS50042">
    <property type="entry name" value="CNMP_BINDING_3"/>
    <property type="match status" value="1"/>
</dbReference>
<keyword evidence="3" id="KW-1185">Reference proteome</keyword>
<reference evidence="2" key="1">
    <citation type="submission" date="2021-01" db="EMBL/GenBank/DDBJ databases">
        <authorList>
            <consortium name="Genoscope - CEA"/>
            <person name="William W."/>
        </authorList>
    </citation>
    <scope>NUCLEOTIDE SEQUENCE</scope>
</reference>
<dbReference type="OMA" id="ARIKWIK"/>
<sequence>MRLQRNHQGAIQILKNKIESYENLQKQQILCQLFPDARIKWIKLHLDKVILTTYHLNQMLFSQNQIPTHVYYIIEGEVRLEETQIERRKPKNNMFASTCMAKNRTLLIKSAGSLVGEIEALLEKPYQTTAKSNVHYSKILLIPEAIYIDLKKQDYLHQSLETQHQKDQLILKKIIQLKRRRLELQDVSPDRDSPSQTKISREDFIVQQNKRIQKKQNFEFINLTPEAPLFSVKKLKRVAAPDEKLENRTRSISAPTKAKMLSTIKSINSTEKILKTEEITRSRANTINLGEKCRPGSRIFWQQIFQKL</sequence>
<protein>
    <recommendedName>
        <fullName evidence="1">Cyclic nucleotide-binding domain-containing protein</fullName>
    </recommendedName>
</protein>
<dbReference type="InterPro" id="IPR000595">
    <property type="entry name" value="cNMP-bd_dom"/>
</dbReference>
<dbReference type="PANTHER" id="PTHR47823:SF9">
    <property type="entry name" value="CHROMOSOME UNDETERMINED SCAFFOLD_10, WHOLE GENOME SHOTGUN SEQUENCE"/>
    <property type="match status" value="1"/>
</dbReference>
<dbReference type="EMBL" id="CAJJDM010000157">
    <property type="protein sequence ID" value="CAD8112773.1"/>
    <property type="molecule type" value="Genomic_DNA"/>
</dbReference>
<feature type="domain" description="Cyclic nucleotide-binding" evidence="1">
    <location>
        <begin position="33"/>
        <end position="132"/>
    </location>
</feature>
<accession>A0A8S1QBG6</accession>
<organism evidence="2 3">
    <name type="scientific">Paramecium primaurelia</name>
    <dbReference type="NCBI Taxonomy" id="5886"/>
    <lineage>
        <taxon>Eukaryota</taxon>
        <taxon>Sar</taxon>
        <taxon>Alveolata</taxon>
        <taxon>Ciliophora</taxon>
        <taxon>Intramacronucleata</taxon>
        <taxon>Oligohymenophorea</taxon>
        <taxon>Peniculida</taxon>
        <taxon>Parameciidae</taxon>
        <taxon>Paramecium</taxon>
    </lineage>
</organism>
<evidence type="ECO:0000313" key="3">
    <source>
        <dbReference type="Proteomes" id="UP000688137"/>
    </source>
</evidence>
<evidence type="ECO:0000259" key="1">
    <source>
        <dbReference type="PROSITE" id="PS50042"/>
    </source>
</evidence>
<gene>
    <name evidence="2" type="ORF">PPRIM_AZ9-3.1.T1520134</name>
</gene>
<comment type="caution">
    <text evidence="2">The sequence shown here is derived from an EMBL/GenBank/DDBJ whole genome shotgun (WGS) entry which is preliminary data.</text>
</comment>
<dbReference type="Proteomes" id="UP000688137">
    <property type="component" value="Unassembled WGS sequence"/>
</dbReference>
<dbReference type="AlphaFoldDB" id="A0A8S1QBG6"/>
<proteinExistence type="predicted"/>
<dbReference type="PANTHER" id="PTHR47823">
    <property type="entry name" value="ION_TRANS DOMAIN-CONTAINING PROTEIN"/>
    <property type="match status" value="1"/>
</dbReference>
<dbReference type="CDD" id="cd00038">
    <property type="entry name" value="CAP_ED"/>
    <property type="match status" value="1"/>
</dbReference>
<evidence type="ECO:0000313" key="2">
    <source>
        <dbReference type="EMBL" id="CAD8112773.1"/>
    </source>
</evidence>
<name>A0A8S1QBG6_PARPR</name>